<name>X0VJW3_9ZZZZ</name>
<protein>
    <recommendedName>
        <fullName evidence="3">NADPH-dependent FMN reductase-like domain-containing protein</fullName>
    </recommendedName>
</protein>
<reference evidence="4" key="1">
    <citation type="journal article" date="2014" name="Front. Microbiol.">
        <title>High frequency of phylogenetically diverse reductive dehalogenase-homologous genes in deep subseafloor sedimentary metagenomes.</title>
        <authorList>
            <person name="Kawai M."/>
            <person name="Futagami T."/>
            <person name="Toyoda A."/>
            <person name="Takaki Y."/>
            <person name="Nishi S."/>
            <person name="Hori S."/>
            <person name="Arai W."/>
            <person name="Tsubouchi T."/>
            <person name="Morono Y."/>
            <person name="Uchiyama I."/>
            <person name="Ito T."/>
            <person name="Fujiyama A."/>
            <person name="Inagaki F."/>
            <person name="Takami H."/>
        </authorList>
    </citation>
    <scope>NUCLEOTIDE SEQUENCE</scope>
    <source>
        <strain evidence="4">Expedition CK06-06</strain>
    </source>
</reference>
<dbReference type="SUPFAM" id="SSF52218">
    <property type="entry name" value="Flavoproteins"/>
    <property type="match status" value="1"/>
</dbReference>
<evidence type="ECO:0000256" key="1">
    <source>
        <dbReference type="ARBA" id="ARBA00022630"/>
    </source>
</evidence>
<comment type="caution">
    <text evidence="4">The sequence shown here is derived from an EMBL/GenBank/DDBJ whole genome shotgun (WGS) entry which is preliminary data.</text>
</comment>
<evidence type="ECO:0000259" key="3">
    <source>
        <dbReference type="Pfam" id="PF03358"/>
    </source>
</evidence>
<keyword evidence="2" id="KW-0288">FMN</keyword>
<evidence type="ECO:0000313" key="4">
    <source>
        <dbReference type="EMBL" id="GAG00871.1"/>
    </source>
</evidence>
<accession>X0VJW3</accession>
<dbReference type="EMBL" id="BARS01029087">
    <property type="protein sequence ID" value="GAG00871.1"/>
    <property type="molecule type" value="Genomic_DNA"/>
</dbReference>
<proteinExistence type="predicted"/>
<feature type="domain" description="NADPH-dependent FMN reductase-like" evidence="3">
    <location>
        <begin position="3"/>
        <end position="140"/>
    </location>
</feature>
<dbReference type="InterPro" id="IPR051796">
    <property type="entry name" value="ISF_SsuE-like"/>
</dbReference>
<gene>
    <name evidence="4" type="ORF">S01H1_45512</name>
</gene>
<sequence length="144" mass="15666">MEIKILGICGSPIKDGNTEAFLRQSLKAAEATGDVKAELITLAGREIKDCRHCNWCVNKQEEGKFCAQQDDMIGIYPQILGADALLLASPVYIGRLSGYMACFTDRLRAFAFGNIYGQRLGNKVGGALAVSWGRNYGIETTLLS</sequence>
<dbReference type="AlphaFoldDB" id="X0VJW3"/>
<dbReference type="GO" id="GO:0016491">
    <property type="term" value="F:oxidoreductase activity"/>
    <property type="evidence" value="ECO:0007669"/>
    <property type="project" value="InterPro"/>
</dbReference>
<dbReference type="Pfam" id="PF03358">
    <property type="entry name" value="FMN_red"/>
    <property type="match status" value="1"/>
</dbReference>
<dbReference type="PANTHER" id="PTHR43278">
    <property type="entry name" value="NAD(P)H-DEPENDENT FMN-CONTAINING OXIDOREDUCTASE YWQN-RELATED"/>
    <property type="match status" value="1"/>
</dbReference>
<organism evidence="4">
    <name type="scientific">marine sediment metagenome</name>
    <dbReference type="NCBI Taxonomy" id="412755"/>
    <lineage>
        <taxon>unclassified sequences</taxon>
        <taxon>metagenomes</taxon>
        <taxon>ecological metagenomes</taxon>
    </lineage>
</organism>
<dbReference type="InterPro" id="IPR029039">
    <property type="entry name" value="Flavoprotein-like_sf"/>
</dbReference>
<dbReference type="PANTHER" id="PTHR43278:SF1">
    <property type="entry name" value="IRON-SULFUR FLAVOPROTEIN MJ1083"/>
    <property type="match status" value="1"/>
</dbReference>
<keyword evidence="1" id="KW-0285">Flavoprotein</keyword>
<dbReference type="InterPro" id="IPR005025">
    <property type="entry name" value="FMN_Rdtase-like_dom"/>
</dbReference>
<feature type="non-terminal residue" evidence="4">
    <location>
        <position position="144"/>
    </location>
</feature>
<evidence type="ECO:0000256" key="2">
    <source>
        <dbReference type="ARBA" id="ARBA00022643"/>
    </source>
</evidence>
<dbReference type="Gene3D" id="3.40.50.360">
    <property type="match status" value="1"/>
</dbReference>